<accession>A0A225WEZ4</accession>
<evidence type="ECO:0000313" key="2">
    <source>
        <dbReference type="Proteomes" id="UP000198211"/>
    </source>
</evidence>
<organism evidence="1 2">
    <name type="scientific">Phytophthora megakarya</name>
    <dbReference type="NCBI Taxonomy" id="4795"/>
    <lineage>
        <taxon>Eukaryota</taxon>
        <taxon>Sar</taxon>
        <taxon>Stramenopiles</taxon>
        <taxon>Oomycota</taxon>
        <taxon>Peronosporomycetes</taxon>
        <taxon>Peronosporales</taxon>
        <taxon>Peronosporaceae</taxon>
        <taxon>Phytophthora</taxon>
    </lineage>
</organism>
<dbReference type="EMBL" id="NBNE01001022">
    <property type="protein sequence ID" value="OWZ15954.1"/>
    <property type="molecule type" value="Genomic_DNA"/>
</dbReference>
<proteinExistence type="predicted"/>
<reference evidence="2" key="1">
    <citation type="submission" date="2017-03" db="EMBL/GenBank/DDBJ databases">
        <title>Phytopthora megakarya and P. palmivora, two closely related causual agents of cacao black pod achieved similar genome size and gene model numbers by different mechanisms.</title>
        <authorList>
            <person name="Ali S."/>
            <person name="Shao J."/>
            <person name="Larry D.J."/>
            <person name="Kronmiller B."/>
            <person name="Shen D."/>
            <person name="Strem M.D."/>
            <person name="Melnick R.L."/>
            <person name="Guiltinan M.J."/>
            <person name="Tyler B.M."/>
            <person name="Meinhardt L.W."/>
            <person name="Bailey B.A."/>
        </authorList>
    </citation>
    <scope>NUCLEOTIDE SEQUENCE [LARGE SCALE GENOMIC DNA]</scope>
    <source>
        <strain evidence="2">zdho120</strain>
    </source>
</reference>
<protein>
    <submittedName>
        <fullName evidence="1">Uncharacterized protein</fullName>
    </submittedName>
</protein>
<comment type="caution">
    <text evidence="1">The sequence shown here is derived from an EMBL/GenBank/DDBJ whole genome shotgun (WGS) entry which is preliminary data.</text>
</comment>
<dbReference type="Proteomes" id="UP000198211">
    <property type="component" value="Unassembled WGS sequence"/>
</dbReference>
<sequence>MAKSSLFNRFEMFSKLFSIFFNSSTGGTPGWLQICLILYSGSMQPSNFHASAGNIHVSSLQTIARLTLTDGAFQNVMHALSRRSAQISPQHSIGGNVARQLPPLVVIPTPTSNSASHLQFNSNHNGLPVCLRYLSALGCPAGTSTRFSYGARAHVAPESLGARVKGHIIQRMGAPAKTLSTFEDTLAVQAQTAWVKFMATQRVPRVIPPVDVSLNRLARVRVCLSLRLQRDSIQNTSTWWRPLGLPVSSHRDAGTIKQEAIANYVSRLGLSLVEIVRLRRGEVDDDLRPNKGLDPVSLANSLQGYPHVDLLVRIACSRIQEWFPRRTPPNNHRSARQFQPALLKSVREGQATGTYLVVNLSREKFTAVRLALQKRKELIHKSKFAQFTISPILRRHPPTTISISTVHQTLLTQVSSILHVGSITSDRGSCKEAS</sequence>
<evidence type="ECO:0000313" key="1">
    <source>
        <dbReference type="EMBL" id="OWZ15954.1"/>
    </source>
</evidence>
<keyword evidence="2" id="KW-1185">Reference proteome</keyword>
<dbReference type="AlphaFoldDB" id="A0A225WEZ4"/>
<gene>
    <name evidence="1" type="ORF">PHMEG_00010320</name>
</gene>
<name>A0A225WEZ4_9STRA</name>